<dbReference type="SUPFAM" id="SSF48452">
    <property type="entry name" value="TPR-like"/>
    <property type="match status" value="2"/>
</dbReference>
<evidence type="ECO:0000313" key="4">
    <source>
        <dbReference type="Proteomes" id="UP000284403"/>
    </source>
</evidence>
<dbReference type="PANTHER" id="PTHR23270">
    <property type="entry name" value="PROGRAMMED CELL DEATH PROTEIN 11 PRE-RRNA PROCESSING PROTEIN RRP5"/>
    <property type="match status" value="1"/>
</dbReference>
<reference evidence="3 4" key="1">
    <citation type="journal article" date="2018" name="BMC Genomics">
        <title>Genomic comparison of Trypanosoma conorhini and Trypanosoma rangeli to Trypanosoma cruzi strains of high and low virulence.</title>
        <authorList>
            <person name="Bradwell K.R."/>
            <person name="Koparde V.N."/>
            <person name="Matveyev A.V."/>
            <person name="Serrano M.G."/>
            <person name="Alves J.M."/>
            <person name="Parikh H."/>
            <person name="Huang B."/>
            <person name="Lee V."/>
            <person name="Espinosa-Alvarez O."/>
            <person name="Ortiz P.A."/>
            <person name="Costa-Martins A.G."/>
            <person name="Teixeira M.M."/>
            <person name="Buck G.A."/>
        </authorList>
    </citation>
    <scope>NUCLEOTIDE SEQUENCE [LARGE SCALE GENOMIC DNA]</scope>
    <source>
        <strain evidence="3 4">025E</strain>
    </source>
</reference>
<dbReference type="GeneID" id="40315709"/>
<feature type="region of interest" description="Disordered" evidence="2">
    <location>
        <begin position="636"/>
        <end position="679"/>
    </location>
</feature>
<comment type="caution">
    <text evidence="3">The sequence shown here is derived from an EMBL/GenBank/DDBJ whole genome shotgun (WGS) entry which is preliminary data.</text>
</comment>
<sequence length="679" mass="74755">MQFRDYRVHHAAPDGIVVQLPGNGGFGRLTVETLGGDLLAEKLLKRLASREQVRAVARRTRDAQQYRLLSIQLRELWSDVATYPPPVATLLPNLFRKNVLLGLGTTTMARVVKASPQRGAVLSVAGGLTALAALEHVPEDAGTVEVRLLNYDVPTGVASVTARAEVVERTPSDVVAMQALLSGLQVGDVVSATVLLSCTDDRCAVVEVACGESSLIGYYVYDWPGTAAPGEPPVVGTSMQLVIEFVPHEALLQEVLPFLVLSSHRAVFTLPQWRRAPLPAGVKGLLGLFPWRDRKRQHAVGKRQHQQRHPETESDDDDDDDEAACAAAKHAGGEHKMRKRKLEEAIDAYERSMETAVPSSPEEFQRLLLAAPNNSYLWVQWMAHHVALQQQEEARLVAEKALSTIGVRETQERMNVWVAYMNLENLHGTAESLSAVFKRALQHAPDQRVVYERLADIFAATRKPNQLLALCRTMVSKFRNEPRTWERLGVVLIDQKKRDQLKRMVKDMGSALRRDAYALTVVRLAIHEYKTGGVENGRALFEGLVVRMPKKSDVWSAYLDQEMALLVRRDASAAASIVRALLERAVATNFSAKVMQQFLTRFMSFERNYGSPADVEKVKARARSYVEAKIHASVGEGGSGGGGGVPATAHAGRNHKSNNTNKGNNADTEAAVENDETGE</sequence>
<organism evidence="3 4">
    <name type="scientific">Trypanosoma conorhini</name>
    <dbReference type="NCBI Taxonomy" id="83891"/>
    <lineage>
        <taxon>Eukaryota</taxon>
        <taxon>Discoba</taxon>
        <taxon>Euglenozoa</taxon>
        <taxon>Kinetoplastea</taxon>
        <taxon>Metakinetoplastina</taxon>
        <taxon>Trypanosomatida</taxon>
        <taxon>Trypanosomatidae</taxon>
        <taxon>Trypanosoma</taxon>
    </lineage>
</organism>
<dbReference type="GO" id="GO:0032040">
    <property type="term" value="C:small-subunit processome"/>
    <property type="evidence" value="ECO:0007669"/>
    <property type="project" value="TreeGrafter"/>
</dbReference>
<evidence type="ECO:0000256" key="2">
    <source>
        <dbReference type="SAM" id="MobiDB-lite"/>
    </source>
</evidence>
<dbReference type="InterPro" id="IPR045209">
    <property type="entry name" value="Rrp5"/>
</dbReference>
<dbReference type="AlphaFoldDB" id="A0A3R7M2Z1"/>
<dbReference type="Gene3D" id="1.25.40.10">
    <property type="entry name" value="Tetratricopeptide repeat domain"/>
    <property type="match status" value="2"/>
</dbReference>
<feature type="compositionally biased region" description="Acidic residues" evidence="2">
    <location>
        <begin position="670"/>
        <end position="679"/>
    </location>
</feature>
<evidence type="ECO:0000313" key="3">
    <source>
        <dbReference type="EMBL" id="RNF25602.1"/>
    </source>
</evidence>
<gene>
    <name evidence="3" type="ORF">Tco025E_02098</name>
</gene>
<dbReference type="SMART" id="SM00386">
    <property type="entry name" value="HAT"/>
    <property type="match status" value="3"/>
</dbReference>
<name>A0A3R7M2Z1_9TRYP</name>
<dbReference type="EMBL" id="MKKU01000081">
    <property type="protein sequence ID" value="RNF25602.1"/>
    <property type="molecule type" value="Genomic_DNA"/>
</dbReference>
<protein>
    <submittedName>
        <fullName evidence="3">rRNA biogenesis protein</fullName>
    </submittedName>
</protein>
<dbReference type="GO" id="GO:0006364">
    <property type="term" value="P:rRNA processing"/>
    <property type="evidence" value="ECO:0007669"/>
    <property type="project" value="UniProtKB-KW"/>
</dbReference>
<keyword evidence="1" id="KW-0698">rRNA processing</keyword>
<feature type="compositionally biased region" description="Gly residues" evidence="2">
    <location>
        <begin position="636"/>
        <end position="645"/>
    </location>
</feature>
<dbReference type="Proteomes" id="UP000284403">
    <property type="component" value="Unassembled WGS sequence"/>
</dbReference>
<proteinExistence type="predicted"/>
<dbReference type="InterPro" id="IPR011990">
    <property type="entry name" value="TPR-like_helical_dom_sf"/>
</dbReference>
<dbReference type="GO" id="GO:0003723">
    <property type="term" value="F:RNA binding"/>
    <property type="evidence" value="ECO:0007669"/>
    <property type="project" value="TreeGrafter"/>
</dbReference>
<feature type="compositionally biased region" description="Acidic residues" evidence="2">
    <location>
        <begin position="313"/>
        <end position="322"/>
    </location>
</feature>
<dbReference type="RefSeq" id="XP_029230808.1">
    <property type="nucleotide sequence ID" value="XM_029369033.1"/>
</dbReference>
<evidence type="ECO:0000256" key="1">
    <source>
        <dbReference type="ARBA" id="ARBA00022552"/>
    </source>
</evidence>
<dbReference type="OrthoDB" id="412781at2759"/>
<feature type="region of interest" description="Disordered" evidence="2">
    <location>
        <begin position="299"/>
        <end position="322"/>
    </location>
</feature>
<dbReference type="PANTHER" id="PTHR23270:SF10">
    <property type="entry name" value="PROTEIN RRP5 HOMOLOG"/>
    <property type="match status" value="1"/>
</dbReference>
<accession>A0A3R7M2Z1</accession>
<dbReference type="InterPro" id="IPR003107">
    <property type="entry name" value="HAT"/>
</dbReference>
<keyword evidence="4" id="KW-1185">Reference proteome</keyword>